<organism evidence="1 2">
    <name type="scientific">Weissella cibaria</name>
    <dbReference type="NCBI Taxonomy" id="137591"/>
    <lineage>
        <taxon>Bacteria</taxon>
        <taxon>Bacillati</taxon>
        <taxon>Bacillota</taxon>
        <taxon>Bacilli</taxon>
        <taxon>Lactobacillales</taxon>
        <taxon>Lactobacillaceae</taxon>
        <taxon>Weissella</taxon>
    </lineage>
</organism>
<name>A0A0D1KL56_9LACO</name>
<dbReference type="RefSeq" id="WP_043940746.1">
    <property type="nucleotide sequence ID" value="NZ_JAGXIZ010000004.1"/>
</dbReference>
<reference evidence="1 2" key="1">
    <citation type="journal article" date="2015" name="Microbiology (Mosc.)">
        <title>Genomics of the Weissella cibaria species with an examination of its metabolic traits.</title>
        <authorList>
            <person name="Lynch K.M."/>
            <person name="Lucid A."/>
            <person name="Arendt E.K."/>
            <person name="Sleator R.D."/>
            <person name="Lucey B."/>
            <person name="Coffey A."/>
        </authorList>
    </citation>
    <scope>NUCLEOTIDE SEQUENCE [LARGE SCALE GENOMIC DNA]</scope>
    <source>
        <strain evidence="1 2">AB3b</strain>
    </source>
</reference>
<accession>A0A0D1KL56</accession>
<dbReference type="EMBL" id="JWHT01000012">
    <property type="protein sequence ID" value="KIU25379.1"/>
    <property type="molecule type" value="Genomic_DNA"/>
</dbReference>
<dbReference type="Proteomes" id="UP000032289">
    <property type="component" value="Unassembled WGS sequence"/>
</dbReference>
<dbReference type="AlphaFoldDB" id="A0A0D1KL56"/>
<evidence type="ECO:0000313" key="2">
    <source>
        <dbReference type="Proteomes" id="UP000032289"/>
    </source>
</evidence>
<sequence precursor="true">MRKSMRVFGILLVAVWVLGATVSIATQNVQRPTHSTENWQTQSIWEREQAYSDRMGDAWFSQK</sequence>
<comment type="caution">
    <text evidence="1">The sequence shown here is derived from an EMBL/GenBank/DDBJ whole genome shotgun (WGS) entry which is preliminary data.</text>
</comment>
<gene>
    <name evidence="1" type="ORF">ab3b_00516</name>
</gene>
<proteinExistence type="predicted"/>
<evidence type="ECO:0000313" key="1">
    <source>
        <dbReference type="EMBL" id="KIU25379.1"/>
    </source>
</evidence>
<dbReference type="PATRIC" id="fig|137591.24.peg.501"/>
<protein>
    <submittedName>
        <fullName evidence="1">Uncharacterized protein</fullName>
    </submittedName>
</protein>